<dbReference type="Proteomes" id="UP000001340">
    <property type="component" value="Unassembled WGS sequence"/>
</dbReference>
<name>A0A0E2DNG6_LEPIR</name>
<organism evidence="1 2">
    <name type="scientific">Leptospira interrogans str. UI 12758</name>
    <dbReference type="NCBI Taxonomy" id="1049938"/>
    <lineage>
        <taxon>Bacteria</taxon>
        <taxon>Pseudomonadati</taxon>
        <taxon>Spirochaetota</taxon>
        <taxon>Spirochaetia</taxon>
        <taxon>Leptospirales</taxon>
        <taxon>Leptospiraceae</taxon>
        <taxon>Leptospira</taxon>
    </lineage>
</organism>
<accession>A0A0E2DNG6</accession>
<reference evidence="1 2" key="1">
    <citation type="submission" date="2012-10" db="EMBL/GenBank/DDBJ databases">
        <authorList>
            <person name="Harkins D.M."/>
            <person name="Durkin A.S."/>
            <person name="Brinkac L.M."/>
            <person name="Haft D.H."/>
            <person name="Selengut J.D."/>
            <person name="Sanka R."/>
            <person name="DePew J."/>
            <person name="Purushe J."/>
            <person name="Chanthongthip A."/>
            <person name="Lattana O."/>
            <person name="Phetsouvanh R."/>
            <person name="Newton P.N."/>
            <person name="Vinetz J.M."/>
            <person name="Sutton G.G."/>
            <person name="Nierman W.C."/>
            <person name="Fouts D.E."/>
        </authorList>
    </citation>
    <scope>NUCLEOTIDE SEQUENCE [LARGE SCALE GENOMIC DNA]</scope>
    <source>
        <strain evidence="1 2">UI 12758</strain>
    </source>
</reference>
<dbReference type="EMBL" id="AHNR02000004">
    <property type="protein sequence ID" value="EKR57192.1"/>
    <property type="molecule type" value="Genomic_DNA"/>
</dbReference>
<dbReference type="RefSeq" id="WP_002100716.1">
    <property type="nucleotide sequence ID" value="NZ_AHNR02000004.1"/>
</dbReference>
<gene>
    <name evidence="1" type="ORF">LEP1GSC105_0104</name>
</gene>
<comment type="caution">
    <text evidence="1">The sequence shown here is derived from an EMBL/GenBank/DDBJ whole genome shotgun (WGS) entry which is preliminary data.</text>
</comment>
<evidence type="ECO:0000313" key="2">
    <source>
        <dbReference type="Proteomes" id="UP000001340"/>
    </source>
</evidence>
<proteinExistence type="predicted"/>
<sequence length="128" mass="14808">MNFWDHFSESEHEHYSSEESAGTYLKSSNTNSCDFCSSHWGTKVRLFASYSDFENSEYFGGDDTVIHDPHGVKIAAWPGKNNVGRNAKSYQLCAPVHPNCGCEFKDYRFYTDESKTEELEDWYSKLEF</sequence>
<protein>
    <submittedName>
        <fullName evidence="1">Uncharacterized protein</fullName>
    </submittedName>
</protein>
<dbReference type="AlphaFoldDB" id="A0A0E2DNG6"/>
<evidence type="ECO:0000313" key="1">
    <source>
        <dbReference type="EMBL" id="EKR57192.1"/>
    </source>
</evidence>